<name>A0A1Q2HWW8_9CORY</name>
<proteinExistence type="predicted"/>
<feature type="signal peptide" evidence="1">
    <location>
        <begin position="1"/>
        <end position="20"/>
    </location>
</feature>
<organism evidence="2 3">
    <name type="scientific">Corynebacterium glaucum</name>
    <dbReference type="NCBI Taxonomy" id="187491"/>
    <lineage>
        <taxon>Bacteria</taxon>
        <taxon>Bacillati</taxon>
        <taxon>Actinomycetota</taxon>
        <taxon>Actinomycetes</taxon>
        <taxon>Mycobacteriales</taxon>
        <taxon>Corynebacteriaceae</taxon>
        <taxon>Corynebacterium</taxon>
    </lineage>
</organism>
<feature type="chain" id="PRO_5038553936" description="Lipoprotein" evidence="1">
    <location>
        <begin position="21"/>
        <end position="145"/>
    </location>
</feature>
<protein>
    <recommendedName>
        <fullName evidence="4">Lipoprotein</fullName>
    </recommendedName>
</protein>
<dbReference type="AlphaFoldDB" id="A0A1Q2HWW8"/>
<dbReference type="EMBL" id="CP019688">
    <property type="protein sequence ID" value="AQQ15338.1"/>
    <property type="molecule type" value="Genomic_DNA"/>
</dbReference>
<keyword evidence="3" id="KW-1185">Reference proteome</keyword>
<sequence length="145" mass="16228">MSSFRRGWFFCTLVSARVLAGCNAFEHVESLDLWLEYQSGSSASVMVADLLPESKQTAIVCPYSGKYANEFFGETVFTGHMTSSDAVDWLAWKSTDGAFIAEELSHTRVEVCRGSGHSYGVRELQPRETLVFTKEAGVWRLTEIR</sequence>
<evidence type="ECO:0008006" key="4">
    <source>
        <dbReference type="Google" id="ProtNLM"/>
    </source>
</evidence>
<evidence type="ECO:0000313" key="2">
    <source>
        <dbReference type="EMBL" id="AQQ15338.1"/>
    </source>
</evidence>
<dbReference type="Proteomes" id="UP000217209">
    <property type="component" value="Chromosome"/>
</dbReference>
<reference evidence="2 3" key="1">
    <citation type="submission" date="2016-12" db="EMBL/GenBank/DDBJ databases">
        <authorList>
            <person name="Song W.-J."/>
            <person name="Kurnit D.M."/>
        </authorList>
    </citation>
    <scope>NUCLEOTIDE SEQUENCE [LARGE SCALE GENOMIC DNA]</scope>
    <source>
        <strain evidence="2 3">DSM 30827</strain>
    </source>
</reference>
<dbReference type="RefSeq" id="WP_095660041.1">
    <property type="nucleotide sequence ID" value="NZ_CP019688.1"/>
</dbReference>
<evidence type="ECO:0000256" key="1">
    <source>
        <dbReference type="SAM" id="SignalP"/>
    </source>
</evidence>
<gene>
    <name evidence="2" type="ORF">CGLAU_06880</name>
</gene>
<accession>A0A1Q2HWW8</accession>
<evidence type="ECO:0000313" key="3">
    <source>
        <dbReference type="Proteomes" id="UP000217209"/>
    </source>
</evidence>
<keyword evidence="1" id="KW-0732">Signal</keyword>
<dbReference type="KEGG" id="cgv:CGLAU_06880"/>